<reference evidence="2" key="1">
    <citation type="submission" date="2014-05" db="EMBL/GenBank/DDBJ databases">
        <authorList>
            <person name="Chronopoulou M."/>
        </authorList>
    </citation>
    <scope>NUCLEOTIDE SEQUENCE</scope>
    <source>
        <tissue evidence="2">Whole organism</tissue>
    </source>
</reference>
<keyword evidence="1" id="KW-1133">Transmembrane helix</keyword>
<keyword evidence="1" id="KW-0812">Transmembrane</keyword>
<dbReference type="AlphaFoldDB" id="A0A0K2UXU0"/>
<evidence type="ECO:0000256" key="1">
    <source>
        <dbReference type="SAM" id="Phobius"/>
    </source>
</evidence>
<keyword evidence="1" id="KW-0472">Membrane</keyword>
<protein>
    <submittedName>
        <fullName evidence="2">Uncharacterized protein</fullName>
    </submittedName>
</protein>
<feature type="transmembrane region" description="Helical" evidence="1">
    <location>
        <begin position="12"/>
        <end position="40"/>
    </location>
</feature>
<accession>A0A0K2UXU0</accession>
<sequence>TLVYPGLLNVVAFLLLIPFLLYIYISPLIISCLCLTFMYWGNARQCYFFFCVVCIL</sequence>
<feature type="non-terminal residue" evidence="2">
    <location>
        <position position="1"/>
    </location>
</feature>
<name>A0A0K2UXU0_LEPSM</name>
<dbReference type="EMBL" id="HACA01025727">
    <property type="protein sequence ID" value="CDW43088.1"/>
    <property type="molecule type" value="Transcribed_RNA"/>
</dbReference>
<proteinExistence type="predicted"/>
<evidence type="ECO:0000313" key="2">
    <source>
        <dbReference type="EMBL" id="CDW43088.1"/>
    </source>
</evidence>
<organism evidence="2">
    <name type="scientific">Lepeophtheirus salmonis</name>
    <name type="common">Salmon louse</name>
    <name type="synonym">Caligus salmonis</name>
    <dbReference type="NCBI Taxonomy" id="72036"/>
    <lineage>
        <taxon>Eukaryota</taxon>
        <taxon>Metazoa</taxon>
        <taxon>Ecdysozoa</taxon>
        <taxon>Arthropoda</taxon>
        <taxon>Crustacea</taxon>
        <taxon>Multicrustacea</taxon>
        <taxon>Hexanauplia</taxon>
        <taxon>Copepoda</taxon>
        <taxon>Siphonostomatoida</taxon>
        <taxon>Caligidae</taxon>
        <taxon>Lepeophtheirus</taxon>
    </lineage>
</organism>